<comment type="similarity">
    <text evidence="1 2">Belongs to the small heat shock protein (HSP20) family.</text>
</comment>
<protein>
    <submittedName>
        <fullName evidence="4">Heat-shock protein Hsp20</fullName>
    </submittedName>
</protein>
<dbReference type="Pfam" id="PF00011">
    <property type="entry name" value="HSP20"/>
    <property type="match status" value="1"/>
</dbReference>
<feature type="domain" description="SHSP" evidence="3">
    <location>
        <begin position="43"/>
        <end position="153"/>
    </location>
</feature>
<dbReference type="SUPFAM" id="SSF49764">
    <property type="entry name" value="HSP20-like chaperones"/>
    <property type="match status" value="1"/>
</dbReference>
<dbReference type="InterPro" id="IPR002068">
    <property type="entry name" value="A-crystallin/Hsp20_dom"/>
</dbReference>
<sequence>MFFNTVNNDRNRQHGHGFGRGSFKGRCGEGFFGNKENWKQMFANRFGNTPSVNIEEREDSFLVCLYAAGLSKDSFKLSVQDNVLTISYEASKDTSERKFLYQENDLSSFERSFQLNGQVLTDQISAAYVDGVLAISLPKDPEAQQAGQEIKIN</sequence>
<dbReference type="EMBL" id="QFOI01000027">
    <property type="protein sequence ID" value="PZP51559.1"/>
    <property type="molecule type" value="Genomic_DNA"/>
</dbReference>
<accession>A0A2W5HCY4</accession>
<dbReference type="CDD" id="cd06464">
    <property type="entry name" value="ACD_sHsps-like"/>
    <property type="match status" value="1"/>
</dbReference>
<proteinExistence type="inferred from homology"/>
<reference evidence="4 5" key="1">
    <citation type="submission" date="2017-11" db="EMBL/GenBank/DDBJ databases">
        <title>Infants hospitalized years apart are colonized by the same room-sourced microbial strains.</title>
        <authorList>
            <person name="Brooks B."/>
            <person name="Olm M.R."/>
            <person name="Firek B.A."/>
            <person name="Baker R."/>
            <person name="Thomas B.C."/>
            <person name="Morowitz M.J."/>
            <person name="Banfield J.F."/>
        </authorList>
    </citation>
    <scope>NUCLEOTIDE SEQUENCE [LARGE SCALE GENOMIC DNA]</scope>
    <source>
        <strain evidence="4">S2_009_000_R2_76</strain>
    </source>
</reference>
<dbReference type="AlphaFoldDB" id="A0A2W5HCY4"/>
<dbReference type="Gene3D" id="2.60.40.790">
    <property type="match status" value="1"/>
</dbReference>
<evidence type="ECO:0000256" key="1">
    <source>
        <dbReference type="PROSITE-ProRule" id="PRU00285"/>
    </source>
</evidence>
<evidence type="ECO:0000259" key="3">
    <source>
        <dbReference type="PROSITE" id="PS01031"/>
    </source>
</evidence>
<comment type="caution">
    <text evidence="4">The sequence shown here is derived from an EMBL/GenBank/DDBJ whole genome shotgun (WGS) entry which is preliminary data.</text>
</comment>
<evidence type="ECO:0000313" key="5">
    <source>
        <dbReference type="Proteomes" id="UP000249645"/>
    </source>
</evidence>
<dbReference type="Proteomes" id="UP000249645">
    <property type="component" value="Unassembled WGS sequence"/>
</dbReference>
<evidence type="ECO:0000313" key="4">
    <source>
        <dbReference type="EMBL" id="PZP51559.1"/>
    </source>
</evidence>
<dbReference type="PROSITE" id="PS01031">
    <property type="entry name" value="SHSP"/>
    <property type="match status" value="1"/>
</dbReference>
<organism evidence="4 5">
    <name type="scientific">Pseudopedobacter saltans</name>
    <dbReference type="NCBI Taxonomy" id="151895"/>
    <lineage>
        <taxon>Bacteria</taxon>
        <taxon>Pseudomonadati</taxon>
        <taxon>Bacteroidota</taxon>
        <taxon>Sphingobacteriia</taxon>
        <taxon>Sphingobacteriales</taxon>
        <taxon>Sphingobacteriaceae</taxon>
        <taxon>Pseudopedobacter</taxon>
    </lineage>
</organism>
<evidence type="ECO:0000256" key="2">
    <source>
        <dbReference type="RuleBase" id="RU003616"/>
    </source>
</evidence>
<name>A0A2W5HCY4_9SPHI</name>
<gene>
    <name evidence="4" type="ORF">DI598_02905</name>
</gene>
<dbReference type="InterPro" id="IPR008978">
    <property type="entry name" value="HSP20-like_chaperone"/>
</dbReference>
<dbReference type="PANTHER" id="PTHR11527">
    <property type="entry name" value="HEAT-SHOCK PROTEIN 20 FAMILY MEMBER"/>
    <property type="match status" value="1"/>
</dbReference>
<dbReference type="InterPro" id="IPR031107">
    <property type="entry name" value="Small_HSP"/>
</dbReference>